<dbReference type="InterPro" id="IPR013321">
    <property type="entry name" value="Arc_rbn_hlx_hlx"/>
</dbReference>
<dbReference type="CDD" id="cd22231">
    <property type="entry name" value="RHH_NikR_HicB-like"/>
    <property type="match status" value="1"/>
</dbReference>
<dbReference type="AlphaFoldDB" id="A0A0F9AWH6"/>
<sequence length="78" mass="9442">MAEYRKHQNDIDLDHTKFSFHNAYHKTVVVPNYMMNAMRDLVKKRGFANVSEFMRFAIRKEIDYQLSMVYVPQVKELR</sequence>
<gene>
    <name evidence="1" type="ORF">LCGC14_2522260</name>
</gene>
<organism evidence="1">
    <name type="scientific">marine sediment metagenome</name>
    <dbReference type="NCBI Taxonomy" id="412755"/>
    <lineage>
        <taxon>unclassified sequences</taxon>
        <taxon>metagenomes</taxon>
        <taxon>ecological metagenomes</taxon>
    </lineage>
</organism>
<reference evidence="1" key="1">
    <citation type="journal article" date="2015" name="Nature">
        <title>Complex archaea that bridge the gap between prokaryotes and eukaryotes.</title>
        <authorList>
            <person name="Spang A."/>
            <person name="Saw J.H."/>
            <person name="Jorgensen S.L."/>
            <person name="Zaremba-Niedzwiedzka K."/>
            <person name="Martijn J."/>
            <person name="Lind A.E."/>
            <person name="van Eijk R."/>
            <person name="Schleper C."/>
            <person name="Guy L."/>
            <person name="Ettema T.J."/>
        </authorList>
    </citation>
    <scope>NUCLEOTIDE SEQUENCE</scope>
</reference>
<comment type="caution">
    <text evidence="1">The sequence shown here is derived from an EMBL/GenBank/DDBJ whole genome shotgun (WGS) entry which is preliminary data.</text>
</comment>
<dbReference type="InterPro" id="IPR010985">
    <property type="entry name" value="Ribbon_hlx_hlx"/>
</dbReference>
<dbReference type="SUPFAM" id="SSF47598">
    <property type="entry name" value="Ribbon-helix-helix"/>
    <property type="match status" value="1"/>
</dbReference>
<dbReference type="Gene3D" id="1.10.1220.10">
    <property type="entry name" value="Met repressor-like"/>
    <property type="match status" value="1"/>
</dbReference>
<proteinExistence type="predicted"/>
<dbReference type="GO" id="GO:0006355">
    <property type="term" value="P:regulation of DNA-templated transcription"/>
    <property type="evidence" value="ECO:0007669"/>
    <property type="project" value="InterPro"/>
</dbReference>
<name>A0A0F9AWH6_9ZZZZ</name>
<evidence type="ECO:0000313" key="1">
    <source>
        <dbReference type="EMBL" id="KKL13785.1"/>
    </source>
</evidence>
<dbReference type="EMBL" id="LAZR01040721">
    <property type="protein sequence ID" value="KKL13785.1"/>
    <property type="molecule type" value="Genomic_DNA"/>
</dbReference>
<accession>A0A0F9AWH6</accession>
<protein>
    <submittedName>
        <fullName evidence="1">Uncharacterized protein</fullName>
    </submittedName>
</protein>